<evidence type="ECO:0000313" key="1">
    <source>
        <dbReference type="EMBL" id="CAG8689794.1"/>
    </source>
</evidence>
<name>A0ACA9P8B6_9GLOM</name>
<dbReference type="Proteomes" id="UP000789525">
    <property type="component" value="Unassembled WGS sequence"/>
</dbReference>
<reference evidence="1" key="1">
    <citation type="submission" date="2021-06" db="EMBL/GenBank/DDBJ databases">
        <authorList>
            <person name="Kallberg Y."/>
            <person name="Tangrot J."/>
            <person name="Rosling A."/>
        </authorList>
    </citation>
    <scope>NUCLEOTIDE SEQUENCE</scope>
    <source>
        <strain evidence="1">CL356</strain>
    </source>
</reference>
<evidence type="ECO:0000313" key="2">
    <source>
        <dbReference type="Proteomes" id="UP000789525"/>
    </source>
</evidence>
<comment type="caution">
    <text evidence="1">The sequence shown here is derived from an EMBL/GenBank/DDBJ whole genome shotgun (WGS) entry which is preliminary data.</text>
</comment>
<sequence length="146" mass="15189">IPPADPFATNPNNTPLSTSSAPWPAPVTAPAAISGAETSGTSSTGSVVVTERHEVVTVQVSQIHGDGRSWEGCCELGAEAGVVICCCPCCSAIAAEVWSSIDPAASPGAAWRTIESWIYKELGWAILTTHDAYDESYDTGRICALH</sequence>
<protein>
    <submittedName>
        <fullName evidence="1">17614_t:CDS:1</fullName>
    </submittedName>
</protein>
<proteinExistence type="predicted"/>
<keyword evidence="2" id="KW-1185">Reference proteome</keyword>
<accession>A0ACA9P8B6</accession>
<dbReference type="EMBL" id="CAJVPT010029239">
    <property type="protein sequence ID" value="CAG8689794.1"/>
    <property type="molecule type" value="Genomic_DNA"/>
</dbReference>
<gene>
    <name evidence="1" type="ORF">ACOLOM_LOCUS9769</name>
</gene>
<feature type="non-terminal residue" evidence="1">
    <location>
        <position position="1"/>
    </location>
</feature>
<organism evidence="1 2">
    <name type="scientific">Acaulospora colombiana</name>
    <dbReference type="NCBI Taxonomy" id="27376"/>
    <lineage>
        <taxon>Eukaryota</taxon>
        <taxon>Fungi</taxon>
        <taxon>Fungi incertae sedis</taxon>
        <taxon>Mucoromycota</taxon>
        <taxon>Glomeromycotina</taxon>
        <taxon>Glomeromycetes</taxon>
        <taxon>Diversisporales</taxon>
        <taxon>Acaulosporaceae</taxon>
        <taxon>Acaulospora</taxon>
    </lineage>
</organism>